<sequence>MSAKDPSDKMQIRVDYLEKQARRNLYGLDLLASIGELQLNASMARDPERIITISMDHLQRWMGLKSMAFFMVDEDSSDFILKYVEPSESKLDIESEVNVQIDNGTFAWALNQNRPVTISTKDGDNTLILHVLASQSRVRGMFAGLSQENKRELEGTALYILSVIMQSTAHSLESAALYQLVYEQNQNLEETVRIRTQDLEQQTIVLKEEIVNRRLAEESLIIAKDQAEAAARAKSEFLANMSHEIRTPLNAILGFGEILQYECKKLERDDLLEDLKSIESAGRHLLSLINDILDISRIQADKMSLHLEEFNLKPLVEETVSTIRFQANKNANELIVEFVEPVDELMYSDSVRVKQILLNLVSNACKFTSEGWVRIKVWQEKLGDEEFVNFEVSDSGIGIDPEKIDSLFLEFVQADSSTTRKYGGTGLGLPITKRLSELLGGKIRAVSELGKGAKFTATLPLRATSPTITPGASSKKSEDDIAEISENIEIWDDTLDDGSDARERVVAFEEDDVTRGLLKRLVEREGFKVEAAANAEAGLDMIRRHKPLAVALALQGHKLDGWDVLRRLKEDSTMATIPVLALSEEDNIDRATEMGVAAYFRKPVDWEQYISLLNHYRALEKNATILVVEDDEPNRETLQRILSQSGWKVLQAVDGPSALEMIEAEKPALVLLDLMLPEMNGFEVLENIRSCKGCESIPTLILTAKDLTEKERLFLRGKTSGVLKKGHYTKNELLSEIGKLLRAYPG</sequence>
<organism evidence="15 16">
    <name type="scientific">Candidatus Nitrohelix vancouverensis</name>
    <dbReference type="NCBI Taxonomy" id="2705534"/>
    <lineage>
        <taxon>Bacteria</taxon>
        <taxon>Pseudomonadati</taxon>
        <taxon>Nitrospinota/Tectimicrobiota group</taxon>
        <taxon>Nitrospinota</taxon>
        <taxon>Nitrospinia</taxon>
        <taxon>Nitrospinales</taxon>
        <taxon>Nitrospinaceae</taxon>
        <taxon>Candidatus Nitrohelix</taxon>
    </lineage>
</organism>
<dbReference type="InterPro" id="IPR003661">
    <property type="entry name" value="HisK_dim/P_dom"/>
</dbReference>
<dbReference type="InterPro" id="IPR036890">
    <property type="entry name" value="HATPase_C_sf"/>
</dbReference>
<dbReference type="InterPro" id="IPR029016">
    <property type="entry name" value="GAF-like_dom_sf"/>
</dbReference>
<dbReference type="PANTHER" id="PTHR43047:SF63">
    <property type="entry name" value="HISTIDINE KINASE"/>
    <property type="match status" value="1"/>
</dbReference>
<evidence type="ECO:0000256" key="2">
    <source>
        <dbReference type="ARBA" id="ARBA00004370"/>
    </source>
</evidence>
<evidence type="ECO:0000259" key="13">
    <source>
        <dbReference type="PROSITE" id="PS50109"/>
    </source>
</evidence>
<dbReference type="SMART" id="SM00388">
    <property type="entry name" value="HisKA"/>
    <property type="match status" value="1"/>
</dbReference>
<keyword evidence="4 12" id="KW-0597">Phosphoprotein</keyword>
<dbReference type="InterPro" id="IPR003594">
    <property type="entry name" value="HATPase_dom"/>
</dbReference>
<dbReference type="InterPro" id="IPR005467">
    <property type="entry name" value="His_kinase_dom"/>
</dbReference>
<dbReference type="Pfam" id="PF00072">
    <property type="entry name" value="Response_reg"/>
    <property type="match status" value="2"/>
</dbReference>
<dbReference type="AlphaFoldDB" id="A0A7T0G3Q9"/>
<dbReference type="EC" id="2.7.13.3" evidence="3"/>
<dbReference type="PROSITE" id="PS50109">
    <property type="entry name" value="HIS_KIN"/>
    <property type="match status" value="1"/>
</dbReference>
<evidence type="ECO:0000259" key="14">
    <source>
        <dbReference type="PROSITE" id="PS50110"/>
    </source>
</evidence>
<dbReference type="CDD" id="cd16922">
    <property type="entry name" value="HATPase_EvgS-ArcB-TorS-like"/>
    <property type="match status" value="1"/>
</dbReference>
<evidence type="ECO:0000256" key="11">
    <source>
        <dbReference type="ARBA" id="ARBA00023306"/>
    </source>
</evidence>
<dbReference type="InterPro" id="IPR004358">
    <property type="entry name" value="Sig_transdc_His_kin-like_C"/>
</dbReference>
<evidence type="ECO:0000256" key="5">
    <source>
        <dbReference type="ARBA" id="ARBA00022679"/>
    </source>
</evidence>
<dbReference type="EMBL" id="CP048620">
    <property type="protein sequence ID" value="QPJ65598.1"/>
    <property type="molecule type" value="Genomic_DNA"/>
</dbReference>
<evidence type="ECO:0000313" key="16">
    <source>
        <dbReference type="Proteomes" id="UP000594464"/>
    </source>
</evidence>
<dbReference type="Gene3D" id="3.30.450.40">
    <property type="match status" value="1"/>
</dbReference>
<evidence type="ECO:0000256" key="7">
    <source>
        <dbReference type="ARBA" id="ARBA00022777"/>
    </source>
</evidence>
<evidence type="ECO:0000256" key="4">
    <source>
        <dbReference type="ARBA" id="ARBA00022553"/>
    </source>
</evidence>
<dbReference type="GO" id="GO:0000155">
    <property type="term" value="F:phosphorelay sensor kinase activity"/>
    <property type="evidence" value="ECO:0007669"/>
    <property type="project" value="InterPro"/>
</dbReference>
<feature type="modified residue" description="4-aspartylphosphate" evidence="12">
    <location>
        <position position="673"/>
    </location>
</feature>
<keyword evidence="11" id="KW-0131">Cell cycle</keyword>
<dbReference type="CDD" id="cd00082">
    <property type="entry name" value="HisKA"/>
    <property type="match status" value="1"/>
</dbReference>
<dbReference type="InterPro" id="IPR003018">
    <property type="entry name" value="GAF"/>
</dbReference>
<evidence type="ECO:0000256" key="1">
    <source>
        <dbReference type="ARBA" id="ARBA00000085"/>
    </source>
</evidence>
<dbReference type="Pfam" id="PF02518">
    <property type="entry name" value="HATPase_c"/>
    <property type="match status" value="1"/>
</dbReference>
<evidence type="ECO:0000256" key="3">
    <source>
        <dbReference type="ARBA" id="ARBA00012438"/>
    </source>
</evidence>
<dbReference type="SMART" id="SM00387">
    <property type="entry name" value="HATPase_c"/>
    <property type="match status" value="1"/>
</dbReference>
<gene>
    <name evidence="15" type="ORF">G3M78_09410</name>
</gene>
<reference evidence="16" key="1">
    <citation type="submission" date="2020-02" db="EMBL/GenBank/DDBJ databases">
        <title>Genomic and physiological characterization of two novel Nitrospinaceae genera.</title>
        <authorList>
            <person name="Mueller A.J."/>
            <person name="Jung M.-Y."/>
            <person name="Strachan C.R."/>
            <person name="Herbold C.W."/>
            <person name="Kirkegaard R.H."/>
            <person name="Daims H."/>
        </authorList>
    </citation>
    <scope>NUCLEOTIDE SEQUENCE [LARGE SCALE GENOMIC DNA]</scope>
</reference>
<comment type="catalytic activity">
    <reaction evidence="1">
        <text>ATP + protein L-histidine = ADP + protein N-phospho-L-histidine.</text>
        <dbReference type="EC" id="2.7.13.3"/>
    </reaction>
</comment>
<dbReference type="PROSITE" id="PS50110">
    <property type="entry name" value="RESPONSE_REGULATORY"/>
    <property type="match status" value="2"/>
</dbReference>
<dbReference type="Pfam" id="PF00512">
    <property type="entry name" value="HisKA"/>
    <property type="match status" value="1"/>
</dbReference>
<dbReference type="KEGG" id="nva:G3M78_09410"/>
<dbReference type="Proteomes" id="UP000594464">
    <property type="component" value="Chromosome"/>
</dbReference>
<dbReference type="Gene3D" id="3.30.565.10">
    <property type="entry name" value="Histidine kinase-like ATPase, C-terminal domain"/>
    <property type="match status" value="1"/>
</dbReference>
<keyword evidence="5" id="KW-0808">Transferase</keyword>
<keyword evidence="7" id="KW-0418">Kinase</keyword>
<feature type="domain" description="Response regulatory" evidence="14">
    <location>
        <begin position="504"/>
        <end position="617"/>
    </location>
</feature>
<evidence type="ECO:0000256" key="8">
    <source>
        <dbReference type="ARBA" id="ARBA00022840"/>
    </source>
</evidence>
<dbReference type="Gene3D" id="1.10.287.130">
    <property type="match status" value="1"/>
</dbReference>
<dbReference type="PANTHER" id="PTHR43047">
    <property type="entry name" value="TWO-COMPONENT HISTIDINE PROTEIN KINASE"/>
    <property type="match status" value="1"/>
</dbReference>
<dbReference type="SUPFAM" id="SSF55781">
    <property type="entry name" value="GAF domain-like"/>
    <property type="match status" value="1"/>
</dbReference>
<dbReference type="Pfam" id="PF13492">
    <property type="entry name" value="GAF_3"/>
    <property type="match status" value="1"/>
</dbReference>
<evidence type="ECO:0000313" key="15">
    <source>
        <dbReference type="EMBL" id="QPJ65598.1"/>
    </source>
</evidence>
<dbReference type="GO" id="GO:0005886">
    <property type="term" value="C:plasma membrane"/>
    <property type="evidence" value="ECO:0007669"/>
    <property type="project" value="TreeGrafter"/>
</dbReference>
<dbReference type="InterPro" id="IPR036097">
    <property type="entry name" value="HisK_dim/P_sf"/>
</dbReference>
<evidence type="ECO:0000256" key="12">
    <source>
        <dbReference type="PROSITE-ProRule" id="PRU00169"/>
    </source>
</evidence>
<proteinExistence type="predicted"/>
<feature type="domain" description="Response regulatory" evidence="14">
    <location>
        <begin position="624"/>
        <end position="745"/>
    </location>
</feature>
<dbReference type="SUPFAM" id="SSF52172">
    <property type="entry name" value="CheY-like"/>
    <property type="match status" value="2"/>
</dbReference>
<dbReference type="InterPro" id="IPR011006">
    <property type="entry name" value="CheY-like_superfamily"/>
</dbReference>
<comment type="subcellular location">
    <subcellularLocation>
        <location evidence="2">Membrane</location>
    </subcellularLocation>
</comment>
<dbReference type="GO" id="GO:0005524">
    <property type="term" value="F:ATP binding"/>
    <property type="evidence" value="ECO:0007669"/>
    <property type="project" value="UniProtKB-KW"/>
</dbReference>
<dbReference type="FunFam" id="1.10.287.130:FF:000038">
    <property type="entry name" value="Sensory transduction histidine kinase"/>
    <property type="match status" value="1"/>
</dbReference>
<evidence type="ECO:0000256" key="9">
    <source>
        <dbReference type="ARBA" id="ARBA00023012"/>
    </source>
</evidence>
<dbReference type="SMART" id="SM00448">
    <property type="entry name" value="REC"/>
    <property type="match status" value="2"/>
</dbReference>
<dbReference type="SUPFAM" id="SSF55874">
    <property type="entry name" value="ATPase domain of HSP90 chaperone/DNA topoisomerase II/histidine kinase"/>
    <property type="match status" value="1"/>
</dbReference>
<evidence type="ECO:0000256" key="6">
    <source>
        <dbReference type="ARBA" id="ARBA00022741"/>
    </source>
</evidence>
<dbReference type="FunFam" id="3.30.565.10:FF:000010">
    <property type="entry name" value="Sensor histidine kinase RcsC"/>
    <property type="match status" value="1"/>
</dbReference>
<keyword evidence="9" id="KW-0902">Two-component regulatory system</keyword>
<comment type="caution">
    <text evidence="12">Lacks conserved residue(s) required for the propagation of feature annotation.</text>
</comment>
<keyword evidence="6" id="KW-0547">Nucleotide-binding</keyword>
<feature type="domain" description="Histidine kinase" evidence="13">
    <location>
        <begin position="240"/>
        <end position="463"/>
    </location>
</feature>
<dbReference type="GO" id="GO:0009927">
    <property type="term" value="F:histidine phosphotransfer kinase activity"/>
    <property type="evidence" value="ECO:0007669"/>
    <property type="project" value="TreeGrafter"/>
</dbReference>
<dbReference type="Gene3D" id="3.40.50.2300">
    <property type="match status" value="2"/>
</dbReference>
<keyword evidence="8" id="KW-0067">ATP-binding</keyword>
<dbReference type="SUPFAM" id="SSF47384">
    <property type="entry name" value="Homodimeric domain of signal transducing histidine kinase"/>
    <property type="match status" value="1"/>
</dbReference>
<name>A0A7T0G3Q9_9BACT</name>
<protein>
    <recommendedName>
        <fullName evidence="3">histidine kinase</fullName>
        <ecNumber evidence="3">2.7.13.3</ecNumber>
    </recommendedName>
</protein>
<evidence type="ECO:0000256" key="10">
    <source>
        <dbReference type="ARBA" id="ARBA00023136"/>
    </source>
</evidence>
<keyword evidence="10" id="KW-0472">Membrane</keyword>
<dbReference type="InterPro" id="IPR001789">
    <property type="entry name" value="Sig_transdc_resp-reg_receiver"/>
</dbReference>
<dbReference type="PRINTS" id="PR00344">
    <property type="entry name" value="BCTRLSENSOR"/>
</dbReference>
<accession>A0A7T0G3Q9</accession>